<dbReference type="InterPro" id="IPR019594">
    <property type="entry name" value="Glu/Gly-bd"/>
</dbReference>
<dbReference type="Pfam" id="PF01094">
    <property type="entry name" value="ANF_receptor"/>
    <property type="match status" value="1"/>
</dbReference>
<evidence type="ECO:0000259" key="16">
    <source>
        <dbReference type="SMART" id="SM00079"/>
    </source>
</evidence>
<dbReference type="SMART" id="SM00079">
    <property type="entry name" value="PBPe"/>
    <property type="match status" value="1"/>
</dbReference>
<evidence type="ECO:0000259" key="17">
    <source>
        <dbReference type="SMART" id="SM00918"/>
    </source>
</evidence>
<evidence type="ECO:0000313" key="18">
    <source>
        <dbReference type="EMBL" id="CAH1789878.1"/>
    </source>
</evidence>
<evidence type="ECO:0000256" key="1">
    <source>
        <dbReference type="ARBA" id="ARBA00004141"/>
    </source>
</evidence>
<evidence type="ECO:0000256" key="4">
    <source>
        <dbReference type="ARBA" id="ARBA00022989"/>
    </source>
</evidence>
<dbReference type="Gene3D" id="3.40.50.2300">
    <property type="match status" value="2"/>
</dbReference>
<comment type="subcellular location">
    <subcellularLocation>
        <location evidence="1">Membrane</location>
        <topology evidence="1">Multi-pass membrane protein</topology>
    </subcellularLocation>
    <subcellularLocation>
        <location evidence="13">Postsynaptic cell membrane</location>
    </subcellularLocation>
</comment>
<evidence type="ECO:0000256" key="6">
    <source>
        <dbReference type="ARBA" id="ARBA00023065"/>
    </source>
</evidence>
<gene>
    <name evidence="18" type="ORF">OFUS_LOCUS15163</name>
</gene>
<dbReference type="GO" id="GO:0045211">
    <property type="term" value="C:postsynaptic membrane"/>
    <property type="evidence" value="ECO:0007669"/>
    <property type="project" value="UniProtKB-SubCell"/>
</dbReference>
<evidence type="ECO:0000256" key="8">
    <source>
        <dbReference type="ARBA" id="ARBA00023170"/>
    </source>
</evidence>
<keyword evidence="19" id="KW-1185">Reference proteome</keyword>
<evidence type="ECO:0000256" key="2">
    <source>
        <dbReference type="ARBA" id="ARBA00022448"/>
    </source>
</evidence>
<dbReference type="InterPro" id="IPR000337">
    <property type="entry name" value="GPCR_3"/>
</dbReference>
<dbReference type="SUPFAM" id="SSF53850">
    <property type="entry name" value="Periplasmic binding protein-like II"/>
    <property type="match status" value="1"/>
</dbReference>
<keyword evidence="12" id="KW-0407">Ion channel</keyword>
<evidence type="ECO:0000256" key="12">
    <source>
        <dbReference type="ARBA" id="ARBA00023303"/>
    </source>
</evidence>
<keyword evidence="4 15" id="KW-1133">Transmembrane helix</keyword>
<dbReference type="InterPro" id="IPR001320">
    <property type="entry name" value="Iontro_rcpt_C"/>
</dbReference>
<evidence type="ECO:0000256" key="7">
    <source>
        <dbReference type="ARBA" id="ARBA00023136"/>
    </source>
</evidence>
<feature type="domain" description="Ionotropic glutamate receptor C-terminal" evidence="16">
    <location>
        <begin position="484"/>
        <end position="886"/>
    </location>
</feature>
<evidence type="ECO:0000256" key="9">
    <source>
        <dbReference type="ARBA" id="ARBA00023180"/>
    </source>
</evidence>
<accession>A0A8S4P9A6</accession>
<dbReference type="PANTHER" id="PTHR18966">
    <property type="entry name" value="IONOTROPIC GLUTAMATE RECEPTOR"/>
    <property type="match status" value="1"/>
</dbReference>
<keyword evidence="10" id="KW-0628">Postsynaptic cell membrane</keyword>
<dbReference type="EMBL" id="CAIIXF020000007">
    <property type="protein sequence ID" value="CAH1789878.1"/>
    <property type="molecule type" value="Genomic_DNA"/>
</dbReference>
<organism evidence="18 19">
    <name type="scientific">Owenia fusiformis</name>
    <name type="common">Polychaete worm</name>
    <dbReference type="NCBI Taxonomy" id="6347"/>
    <lineage>
        <taxon>Eukaryota</taxon>
        <taxon>Metazoa</taxon>
        <taxon>Spiralia</taxon>
        <taxon>Lophotrochozoa</taxon>
        <taxon>Annelida</taxon>
        <taxon>Polychaeta</taxon>
        <taxon>Sedentaria</taxon>
        <taxon>Canalipalpata</taxon>
        <taxon>Sabellida</taxon>
        <taxon>Oweniida</taxon>
        <taxon>Oweniidae</taxon>
        <taxon>Owenia</taxon>
    </lineage>
</organism>
<sequence>MEMNQHDSLRISKLENKSLSTEKAGHRSHKVRGTSFKTMKSRQWCFIYLYILVFSTLIQENSSKVVRIGCLIAGSRDSQLSALKLAVEYVNTRQLLGPGTTLEYICNNTQSKTSFEILQLGCYQSELGVMAFIGLAGSGAHKALSPLSEALHIPQIAPTATNPMLASEDNFPYLVRLSAPDSVQSQAIVSLVHHFGWEQVAILTSNTDYGIHGLLQFQSEAAKRGWKVVSVQQFVVTNDVTLNATHELNVIKETGVRIILLNCGLSHAKVVLQQAKEANMTGAGWAWIATDGITGSEHKSTAQSDLSTNPVSDQYLGILGTKPAVGRGSLYDNFYSEWKALDPLQYPGAGHGSELSAYSGLIVDAVLAFSYAVQSMYSDPANAGVTQTSVKCHANQVWNDGSTMLRYISSIDGDGVNNRIDFKQSRIEPEMPVFDIVNLKEDGWHKVGSWDSVNRLTFTNKADITFHGNKHTVTDYVSDLASKHLIIVTKEENPFVMFTKEPEDPNNIKDDEIEGFCIDLLKNLSSRIGFTYTLKRSPDGNWGAKNNVTRKWNGMARELVDRKADMVVASYTITNIRERDFDFTTPYLDLGMKFLMKEELTEVPEPFKFLNPFSTEVYLYVILTTVLVSIYTSLLNKLSPYDHHGGFVYDDEPPPSTFRGERDFRRQRYKDTHTLSFMNSCWLSIGSLLHQGGAEYPRSLSASLLLQGGEHYPRSLSARITTVMWWMGIVIIIQTYTANLAAFLTAGRLNNDINSIEDLGSQTRVIYGTVRGTSPHQFFIDSNITLYKEMHGFMEANGGLVQNTVDAVEWVREGNYAFIWDDVVLDYIVQNRPCNTVKTVGRLFGKIGYGFALQKNSPYKHEISTHILQLREMGYMDELKKKWYEDRSDCFDTSSAESEDNAELAAAGGRMGIEHMLGVFFIIYGGLALSLVVLFFEWIIASIAVIGKLNMEHQGPKTFKEALTLRFRLLRQDMKEDWLPTIPYCFRRGDKHKQSEQEELNEINKEYKAYQFKSQISLRSSFNKAMLSMTKVNSSSTDQLLRNTSRASLQSCNHLTPLSPRQLSPRNIKCAKRQNGYPQWDDSQSDDNEKQSNIDHKDRSIDGSMNDLTNEAVKYIPCENEDSTSADYSAKDIKDEYPDFEPPLFRTESSGTLTSSDTKSYRSSNVIGSSIDIEIDSKNNSRLSSASTLRRKLSFPRMMNKVQALPEHEHFHHDFD</sequence>
<keyword evidence="6" id="KW-0406">Ion transport</keyword>
<evidence type="ECO:0000256" key="14">
    <source>
        <dbReference type="SAM" id="MobiDB-lite"/>
    </source>
</evidence>
<feature type="region of interest" description="Disordered" evidence="14">
    <location>
        <begin position="1140"/>
        <end position="1160"/>
    </location>
</feature>
<dbReference type="Gene3D" id="1.10.287.70">
    <property type="match status" value="1"/>
</dbReference>
<keyword evidence="5" id="KW-0770">Synapse</keyword>
<dbReference type="SMART" id="SM00918">
    <property type="entry name" value="Lig_chan-Glu_bd"/>
    <property type="match status" value="1"/>
</dbReference>
<dbReference type="InterPro" id="IPR015683">
    <property type="entry name" value="Ionotropic_Glu_rcpt"/>
</dbReference>
<dbReference type="FunFam" id="3.40.190.10:FF:000400">
    <property type="entry name" value="Predicted protein"/>
    <property type="match status" value="1"/>
</dbReference>
<dbReference type="Proteomes" id="UP000749559">
    <property type="component" value="Unassembled WGS sequence"/>
</dbReference>
<keyword evidence="9" id="KW-0325">Glycoprotein</keyword>
<dbReference type="InterPro" id="IPR001828">
    <property type="entry name" value="ANF_lig-bd_rcpt"/>
</dbReference>
<dbReference type="GO" id="GO:0004930">
    <property type="term" value="F:G protein-coupled receptor activity"/>
    <property type="evidence" value="ECO:0007669"/>
    <property type="project" value="InterPro"/>
</dbReference>
<reference evidence="18" key="1">
    <citation type="submission" date="2022-03" db="EMBL/GenBank/DDBJ databases">
        <authorList>
            <person name="Martin C."/>
        </authorList>
    </citation>
    <scope>NUCLEOTIDE SEQUENCE</scope>
</reference>
<evidence type="ECO:0000256" key="3">
    <source>
        <dbReference type="ARBA" id="ARBA00022692"/>
    </source>
</evidence>
<evidence type="ECO:0000256" key="11">
    <source>
        <dbReference type="ARBA" id="ARBA00023286"/>
    </source>
</evidence>
<dbReference type="Pfam" id="PF00060">
    <property type="entry name" value="Lig_chan"/>
    <property type="match status" value="1"/>
</dbReference>
<comment type="caution">
    <text evidence="18">The sequence shown here is derived from an EMBL/GenBank/DDBJ whole genome shotgun (WGS) entry which is preliminary data.</text>
</comment>
<dbReference type="SUPFAM" id="SSF53822">
    <property type="entry name" value="Periplasmic binding protein-like I"/>
    <property type="match status" value="1"/>
</dbReference>
<evidence type="ECO:0000313" key="19">
    <source>
        <dbReference type="Proteomes" id="UP000749559"/>
    </source>
</evidence>
<keyword evidence="3 15" id="KW-0812">Transmembrane</keyword>
<feature type="transmembrane region" description="Helical" evidence="15">
    <location>
        <begin position="917"/>
        <end position="941"/>
    </location>
</feature>
<dbReference type="Gene3D" id="3.40.190.10">
    <property type="entry name" value="Periplasmic binding protein-like II"/>
    <property type="match status" value="3"/>
</dbReference>
<evidence type="ECO:0000256" key="5">
    <source>
        <dbReference type="ARBA" id="ARBA00023018"/>
    </source>
</evidence>
<dbReference type="AlphaFoldDB" id="A0A8S4P9A6"/>
<feature type="region of interest" description="Disordered" evidence="14">
    <location>
        <begin position="1074"/>
        <end position="1106"/>
    </location>
</feature>
<feature type="compositionally biased region" description="Polar residues" evidence="14">
    <location>
        <begin position="1147"/>
        <end position="1160"/>
    </location>
</feature>
<name>A0A8S4P9A6_OWEFU</name>
<dbReference type="OrthoDB" id="5984008at2759"/>
<dbReference type="Pfam" id="PF10613">
    <property type="entry name" value="Lig_chan-Glu_bd"/>
    <property type="match status" value="1"/>
</dbReference>
<evidence type="ECO:0000256" key="13">
    <source>
        <dbReference type="ARBA" id="ARBA00034100"/>
    </source>
</evidence>
<dbReference type="GO" id="GO:0015276">
    <property type="term" value="F:ligand-gated monoatomic ion channel activity"/>
    <property type="evidence" value="ECO:0007669"/>
    <property type="project" value="InterPro"/>
</dbReference>
<keyword evidence="11" id="KW-1071">Ligand-gated ion channel</keyword>
<evidence type="ECO:0000256" key="15">
    <source>
        <dbReference type="SAM" id="Phobius"/>
    </source>
</evidence>
<feature type="transmembrane region" description="Helical" evidence="15">
    <location>
        <begin position="723"/>
        <end position="746"/>
    </location>
</feature>
<proteinExistence type="predicted"/>
<evidence type="ECO:0000256" key="10">
    <source>
        <dbReference type="ARBA" id="ARBA00023257"/>
    </source>
</evidence>
<dbReference type="FunFam" id="3.40.190.10:FF:000024">
    <property type="entry name" value="Glutamate receptor, ionotropic, delta 1"/>
    <property type="match status" value="1"/>
</dbReference>
<keyword evidence="2" id="KW-0813">Transport</keyword>
<protein>
    <submittedName>
        <fullName evidence="18">Uncharacterized protein</fullName>
    </submittedName>
</protein>
<dbReference type="InterPro" id="IPR028082">
    <property type="entry name" value="Peripla_BP_I"/>
</dbReference>
<dbReference type="PRINTS" id="PR00248">
    <property type="entry name" value="GPCRMGR"/>
</dbReference>
<feature type="domain" description="Ionotropic glutamate receptor L-glutamate and glycine-binding" evidence="17">
    <location>
        <begin position="494"/>
        <end position="561"/>
    </location>
</feature>
<keyword evidence="8" id="KW-0675">Receptor</keyword>
<keyword evidence="7 15" id="KW-0472">Membrane</keyword>
<feature type="compositionally biased region" description="Basic and acidic residues" evidence="14">
    <location>
        <begin position="1087"/>
        <end position="1101"/>
    </location>
</feature>